<keyword evidence="1" id="KW-0472">Membrane</keyword>
<dbReference type="NCBIfam" id="TIGR04127">
    <property type="entry name" value="flavo_near_exo"/>
    <property type="match status" value="1"/>
</dbReference>
<sequence>MKIVNWLLIFVGICGLISVRVVEGALFYDPFLSFFKEANPSISFPDFEWIPLVLHHILRWSLNVLFSLIIIQFLFKNKMWTAQAALLMLIFFVITFAVYLYCIYTQFEIGYVFSFYMRRFVIQPLVLLLIVPLFYYRMKINHNDE</sequence>
<comment type="caution">
    <text evidence="2">The sequence shown here is derived from an EMBL/GenBank/DDBJ whole genome shotgun (WGS) entry which is preliminary data.</text>
</comment>
<organism evidence="2 3">
    <name type="scientific">Chryseobacterium lacus</name>
    <dbReference type="NCBI Taxonomy" id="2058346"/>
    <lineage>
        <taxon>Bacteria</taxon>
        <taxon>Pseudomonadati</taxon>
        <taxon>Bacteroidota</taxon>
        <taxon>Flavobacteriia</taxon>
        <taxon>Flavobacteriales</taxon>
        <taxon>Weeksellaceae</taxon>
        <taxon>Chryseobacterium group</taxon>
        <taxon>Chryseobacterium</taxon>
    </lineage>
</organism>
<feature type="transmembrane region" description="Helical" evidence="1">
    <location>
        <begin position="116"/>
        <end position="136"/>
    </location>
</feature>
<dbReference type="EMBL" id="QPIE01000003">
    <property type="protein sequence ID" value="RCU43525.1"/>
    <property type="molecule type" value="Genomic_DNA"/>
</dbReference>
<keyword evidence="1" id="KW-0812">Transmembrane</keyword>
<feature type="transmembrane region" description="Helical" evidence="1">
    <location>
        <begin position="84"/>
        <end position="104"/>
    </location>
</feature>
<name>A0A368N1W2_9FLAO</name>
<reference evidence="2 3" key="1">
    <citation type="submission" date="2018-07" db="EMBL/GenBank/DDBJ databases">
        <title>Chryseobacterium lacus sp. nov., isolated from lake water.</title>
        <authorList>
            <person name="Li C.-M."/>
        </authorList>
    </citation>
    <scope>NUCLEOTIDE SEQUENCE [LARGE SCALE GENOMIC DNA]</scope>
    <source>
        <strain evidence="2 3">YLOS41</strain>
    </source>
</reference>
<gene>
    <name evidence="2" type="ORF">DQ356_05015</name>
</gene>
<proteinExistence type="predicted"/>
<dbReference type="InterPro" id="IPR026414">
    <property type="entry name" value="ExosoTase_F-assoc_memb"/>
</dbReference>
<dbReference type="RefSeq" id="WP_114303378.1">
    <property type="nucleotide sequence ID" value="NZ_QPIE01000003.1"/>
</dbReference>
<dbReference type="OrthoDB" id="982493at2"/>
<dbReference type="AlphaFoldDB" id="A0A368N1W2"/>
<accession>A0A368N1W2</accession>
<evidence type="ECO:0000313" key="3">
    <source>
        <dbReference type="Proteomes" id="UP000252172"/>
    </source>
</evidence>
<keyword evidence="3" id="KW-1185">Reference proteome</keyword>
<evidence type="ECO:0000313" key="2">
    <source>
        <dbReference type="EMBL" id="RCU43525.1"/>
    </source>
</evidence>
<keyword evidence="1" id="KW-1133">Transmembrane helix</keyword>
<dbReference type="Proteomes" id="UP000252172">
    <property type="component" value="Unassembled WGS sequence"/>
</dbReference>
<protein>
    <submittedName>
        <fullName evidence="2">Exosortase F system-associated protein</fullName>
    </submittedName>
</protein>
<feature type="transmembrane region" description="Helical" evidence="1">
    <location>
        <begin position="57"/>
        <end position="75"/>
    </location>
</feature>
<evidence type="ECO:0000256" key="1">
    <source>
        <dbReference type="SAM" id="Phobius"/>
    </source>
</evidence>